<protein>
    <submittedName>
        <fullName evidence="1">Cl335_1</fullName>
    </submittedName>
</protein>
<sequence>MLKPQRYCLNHQGLHVQSGHEEQHHLKV</sequence>
<reference evidence="1" key="1">
    <citation type="submission" date="2014-09" db="EMBL/GenBank/DDBJ databases">
        <authorList>
            <person name="Magalhaes I.L.F."/>
            <person name="Oliveira U."/>
            <person name="Santos F.R."/>
            <person name="Vidigal T.H.D.A."/>
            <person name="Brescovit A.D."/>
            <person name="Santos A.J."/>
        </authorList>
    </citation>
    <scope>NUCLEOTIDE SEQUENCE</scope>
    <source>
        <tissue evidence="1">Shoot tissue taken approximately 20 cm above the soil surface</tissue>
    </source>
</reference>
<organism evidence="1">
    <name type="scientific">Arundo donax</name>
    <name type="common">Giant reed</name>
    <name type="synonym">Donax arundinaceus</name>
    <dbReference type="NCBI Taxonomy" id="35708"/>
    <lineage>
        <taxon>Eukaryota</taxon>
        <taxon>Viridiplantae</taxon>
        <taxon>Streptophyta</taxon>
        <taxon>Embryophyta</taxon>
        <taxon>Tracheophyta</taxon>
        <taxon>Spermatophyta</taxon>
        <taxon>Magnoliopsida</taxon>
        <taxon>Liliopsida</taxon>
        <taxon>Poales</taxon>
        <taxon>Poaceae</taxon>
        <taxon>PACMAD clade</taxon>
        <taxon>Arundinoideae</taxon>
        <taxon>Arundineae</taxon>
        <taxon>Arundo</taxon>
    </lineage>
</organism>
<reference evidence="1" key="2">
    <citation type="journal article" date="2015" name="Data Brief">
        <title>Shoot transcriptome of the giant reed, Arundo donax.</title>
        <authorList>
            <person name="Barrero R.A."/>
            <person name="Guerrero F.D."/>
            <person name="Moolhuijzen P."/>
            <person name="Goolsby J.A."/>
            <person name="Tidwell J."/>
            <person name="Bellgard S.E."/>
            <person name="Bellgard M.I."/>
        </authorList>
    </citation>
    <scope>NUCLEOTIDE SEQUENCE</scope>
    <source>
        <tissue evidence="1">Shoot tissue taken approximately 20 cm above the soil surface</tissue>
    </source>
</reference>
<name>A0A0A9E8K7_ARUDO</name>
<evidence type="ECO:0000313" key="1">
    <source>
        <dbReference type="EMBL" id="JAD92322.1"/>
    </source>
</evidence>
<dbReference type="AlphaFoldDB" id="A0A0A9E8K7"/>
<dbReference type="EMBL" id="GBRH01205573">
    <property type="protein sequence ID" value="JAD92322.1"/>
    <property type="molecule type" value="Transcribed_RNA"/>
</dbReference>
<proteinExistence type="predicted"/>
<accession>A0A0A9E8K7</accession>